<evidence type="ECO:0000256" key="1">
    <source>
        <dbReference type="SAM" id="MobiDB-lite"/>
    </source>
</evidence>
<accession>A0A1R3L4D5</accession>
<dbReference type="Proteomes" id="UP000187203">
    <property type="component" value="Unassembled WGS sequence"/>
</dbReference>
<gene>
    <name evidence="2" type="ORF">COLO4_00184</name>
</gene>
<feature type="compositionally biased region" description="Polar residues" evidence="1">
    <location>
        <begin position="1"/>
        <end position="13"/>
    </location>
</feature>
<dbReference type="EMBL" id="AWUE01001295">
    <property type="protein sequence ID" value="OMP14202.1"/>
    <property type="molecule type" value="Genomic_DNA"/>
</dbReference>
<comment type="caution">
    <text evidence="2">The sequence shown here is derived from an EMBL/GenBank/DDBJ whole genome shotgun (WGS) entry which is preliminary data.</text>
</comment>
<sequence length="58" mass="6204">MAAKSSPSDSVNRSEPPKDASMTEIEENTPDAEEVLSVIDSLKKQVTADRSVSVKVKA</sequence>
<name>A0A1R3L4D5_9ROSI</name>
<organism evidence="2 3">
    <name type="scientific">Corchorus olitorius</name>
    <dbReference type="NCBI Taxonomy" id="93759"/>
    <lineage>
        <taxon>Eukaryota</taxon>
        <taxon>Viridiplantae</taxon>
        <taxon>Streptophyta</taxon>
        <taxon>Embryophyta</taxon>
        <taxon>Tracheophyta</taxon>
        <taxon>Spermatophyta</taxon>
        <taxon>Magnoliopsida</taxon>
        <taxon>eudicotyledons</taxon>
        <taxon>Gunneridae</taxon>
        <taxon>Pentapetalae</taxon>
        <taxon>rosids</taxon>
        <taxon>malvids</taxon>
        <taxon>Malvales</taxon>
        <taxon>Malvaceae</taxon>
        <taxon>Grewioideae</taxon>
        <taxon>Apeibeae</taxon>
        <taxon>Corchorus</taxon>
    </lineage>
</organism>
<evidence type="ECO:0000313" key="2">
    <source>
        <dbReference type="EMBL" id="OMP14202.1"/>
    </source>
</evidence>
<reference evidence="3" key="1">
    <citation type="submission" date="2013-09" db="EMBL/GenBank/DDBJ databases">
        <title>Corchorus olitorius genome sequencing.</title>
        <authorList>
            <person name="Alam M."/>
            <person name="Haque M.S."/>
            <person name="Islam M.S."/>
            <person name="Emdad E.M."/>
            <person name="Islam M.M."/>
            <person name="Ahmed B."/>
            <person name="Halim A."/>
            <person name="Hossen Q.M.M."/>
            <person name="Hossain M.Z."/>
            <person name="Ahmed R."/>
            <person name="Khan M.M."/>
            <person name="Islam R."/>
            <person name="Rashid M.M."/>
            <person name="Khan S.A."/>
            <person name="Rahman M.S."/>
            <person name="Alam M."/>
            <person name="Yahiya A.S."/>
            <person name="Khan M.S."/>
            <person name="Azam M.S."/>
            <person name="Haque T."/>
            <person name="Lashkar M.Z.H."/>
            <person name="Akhand A.I."/>
            <person name="Morshed G."/>
            <person name="Roy S."/>
            <person name="Uddin K.S."/>
            <person name="Rabeya T."/>
            <person name="Hossain A.S."/>
            <person name="Chowdhury A."/>
            <person name="Snigdha A.R."/>
            <person name="Mortoza M.S."/>
            <person name="Matin S.A."/>
            <person name="Hoque S.M.E."/>
            <person name="Islam M.K."/>
            <person name="Roy D.K."/>
            <person name="Haider R."/>
            <person name="Moosa M.M."/>
            <person name="Elias S.M."/>
            <person name="Hasan A.M."/>
            <person name="Jahan S."/>
            <person name="Shafiuddin M."/>
            <person name="Mahmood N."/>
            <person name="Shommy N.S."/>
        </authorList>
    </citation>
    <scope>NUCLEOTIDE SEQUENCE [LARGE SCALE GENOMIC DNA]</scope>
    <source>
        <strain evidence="3">cv. O-4</strain>
    </source>
</reference>
<proteinExistence type="predicted"/>
<keyword evidence="3" id="KW-1185">Reference proteome</keyword>
<dbReference type="STRING" id="93759.A0A1R3L4D5"/>
<feature type="region of interest" description="Disordered" evidence="1">
    <location>
        <begin position="1"/>
        <end position="31"/>
    </location>
</feature>
<dbReference type="AlphaFoldDB" id="A0A1R3L4D5"/>
<protein>
    <submittedName>
        <fullName evidence="2">Uncharacterized protein</fullName>
    </submittedName>
</protein>
<evidence type="ECO:0000313" key="3">
    <source>
        <dbReference type="Proteomes" id="UP000187203"/>
    </source>
</evidence>